<feature type="transmembrane region" description="Helical" evidence="1">
    <location>
        <begin position="47"/>
        <end position="66"/>
    </location>
</feature>
<gene>
    <name evidence="2" type="ORF">SAMN05443144_101291</name>
</gene>
<feature type="transmembrane region" description="Helical" evidence="1">
    <location>
        <begin position="73"/>
        <end position="92"/>
    </location>
</feature>
<dbReference type="EMBL" id="FQUS01000001">
    <property type="protein sequence ID" value="SHE43691.1"/>
    <property type="molecule type" value="Genomic_DNA"/>
</dbReference>
<proteinExistence type="predicted"/>
<dbReference type="OrthoDB" id="9156119at2"/>
<keyword evidence="1" id="KW-1133">Transmembrane helix</keyword>
<organism evidence="2 3">
    <name type="scientific">Fodinibius roseus</name>
    <dbReference type="NCBI Taxonomy" id="1194090"/>
    <lineage>
        <taxon>Bacteria</taxon>
        <taxon>Pseudomonadati</taxon>
        <taxon>Balneolota</taxon>
        <taxon>Balneolia</taxon>
        <taxon>Balneolales</taxon>
        <taxon>Balneolaceae</taxon>
        <taxon>Fodinibius</taxon>
    </lineage>
</organism>
<dbReference type="AlphaFoldDB" id="A0A1M4TGW0"/>
<feature type="transmembrane region" description="Helical" evidence="1">
    <location>
        <begin position="12"/>
        <end position="35"/>
    </location>
</feature>
<dbReference type="STRING" id="1194090.SAMN05443144_101291"/>
<sequence>MTYKNHVKTVLKIIAAITIISGLVQAVNPALVLYIIDGAATPASTHFFGIVGLFMVLFGGLLYHALGATRHQPVAVFWCGFQKFGAAAAVGLGVSRDIFSWLALGVAGFDLVSGFLIMIYWYSIKER</sequence>
<evidence type="ECO:0000313" key="2">
    <source>
        <dbReference type="EMBL" id="SHE43691.1"/>
    </source>
</evidence>
<keyword evidence="3" id="KW-1185">Reference proteome</keyword>
<keyword evidence="1" id="KW-0472">Membrane</keyword>
<feature type="transmembrane region" description="Helical" evidence="1">
    <location>
        <begin position="98"/>
        <end position="122"/>
    </location>
</feature>
<protein>
    <submittedName>
        <fullName evidence="2">Uncharacterized protein</fullName>
    </submittedName>
</protein>
<evidence type="ECO:0000313" key="3">
    <source>
        <dbReference type="Proteomes" id="UP000184041"/>
    </source>
</evidence>
<dbReference type="RefSeq" id="WP_073059022.1">
    <property type="nucleotide sequence ID" value="NZ_FQUS01000001.1"/>
</dbReference>
<reference evidence="2 3" key="1">
    <citation type="submission" date="2016-11" db="EMBL/GenBank/DDBJ databases">
        <authorList>
            <person name="Jaros S."/>
            <person name="Januszkiewicz K."/>
            <person name="Wedrychowicz H."/>
        </authorList>
    </citation>
    <scope>NUCLEOTIDE SEQUENCE [LARGE SCALE GENOMIC DNA]</scope>
    <source>
        <strain evidence="2 3">DSM 21986</strain>
    </source>
</reference>
<accession>A0A1M4TGW0</accession>
<dbReference type="Proteomes" id="UP000184041">
    <property type="component" value="Unassembled WGS sequence"/>
</dbReference>
<name>A0A1M4TGW0_9BACT</name>
<evidence type="ECO:0000256" key="1">
    <source>
        <dbReference type="SAM" id="Phobius"/>
    </source>
</evidence>
<keyword evidence="1" id="KW-0812">Transmembrane</keyword>